<evidence type="ECO:0000256" key="6">
    <source>
        <dbReference type="SAM" id="Phobius"/>
    </source>
</evidence>
<evidence type="ECO:0000256" key="4">
    <source>
        <dbReference type="ARBA" id="ARBA00022989"/>
    </source>
</evidence>
<dbReference type="InterPro" id="IPR013057">
    <property type="entry name" value="AA_transpt_TM"/>
</dbReference>
<feature type="transmembrane region" description="Helical" evidence="6">
    <location>
        <begin position="24"/>
        <end position="49"/>
    </location>
</feature>
<feature type="transmembrane region" description="Helical" evidence="6">
    <location>
        <begin position="328"/>
        <end position="347"/>
    </location>
</feature>
<dbReference type="PANTHER" id="PTHR22950:SF349">
    <property type="entry name" value="AMINO ACID TRANSPORTER TRANSMEMBRANE DOMAIN-CONTAINING PROTEIN"/>
    <property type="match status" value="1"/>
</dbReference>
<dbReference type="AlphaFoldDB" id="A0AAD5K847"/>
<keyword evidence="9" id="KW-1185">Reference proteome</keyword>
<dbReference type="PANTHER" id="PTHR22950">
    <property type="entry name" value="AMINO ACID TRANSPORTER"/>
    <property type="match status" value="1"/>
</dbReference>
<dbReference type="Pfam" id="PF01490">
    <property type="entry name" value="Aa_trans"/>
    <property type="match status" value="1"/>
</dbReference>
<dbReference type="GO" id="GO:0015179">
    <property type="term" value="F:L-amino acid transmembrane transporter activity"/>
    <property type="evidence" value="ECO:0007669"/>
    <property type="project" value="TreeGrafter"/>
</dbReference>
<comment type="caution">
    <text evidence="8">The sequence shown here is derived from an EMBL/GenBank/DDBJ whole genome shotgun (WGS) entry which is preliminary data.</text>
</comment>
<feature type="domain" description="Amino acid transporter transmembrane" evidence="7">
    <location>
        <begin position="4"/>
        <end position="379"/>
    </location>
</feature>
<keyword evidence="4 6" id="KW-1133">Transmembrane helix</keyword>
<keyword evidence="5 6" id="KW-0472">Membrane</keyword>
<feature type="transmembrane region" description="Helical" evidence="6">
    <location>
        <begin position="137"/>
        <end position="159"/>
    </location>
</feature>
<evidence type="ECO:0000256" key="5">
    <source>
        <dbReference type="ARBA" id="ARBA00023136"/>
    </source>
</evidence>
<feature type="transmembrane region" description="Helical" evidence="6">
    <location>
        <begin position="359"/>
        <end position="379"/>
    </location>
</feature>
<feature type="transmembrane region" description="Helical" evidence="6">
    <location>
        <begin position="255"/>
        <end position="281"/>
    </location>
</feature>
<feature type="transmembrane region" description="Helical" evidence="6">
    <location>
        <begin position="212"/>
        <end position="235"/>
    </location>
</feature>
<feature type="transmembrane region" description="Helical" evidence="6">
    <location>
        <begin position="113"/>
        <end position="130"/>
    </location>
</feature>
<evidence type="ECO:0000256" key="2">
    <source>
        <dbReference type="ARBA" id="ARBA00008066"/>
    </source>
</evidence>
<evidence type="ECO:0000256" key="1">
    <source>
        <dbReference type="ARBA" id="ARBA00004141"/>
    </source>
</evidence>
<gene>
    <name evidence="8" type="ORF">BDA99DRAFT_432595</name>
</gene>
<reference evidence="8" key="2">
    <citation type="submission" date="2023-02" db="EMBL/GenBank/DDBJ databases">
        <authorList>
            <consortium name="DOE Joint Genome Institute"/>
            <person name="Mondo S.J."/>
            <person name="Chang Y."/>
            <person name="Wang Y."/>
            <person name="Ahrendt S."/>
            <person name="Andreopoulos W."/>
            <person name="Barry K."/>
            <person name="Beard J."/>
            <person name="Benny G.L."/>
            <person name="Blankenship S."/>
            <person name="Bonito G."/>
            <person name="Cuomo C."/>
            <person name="Desiro A."/>
            <person name="Gervers K.A."/>
            <person name="Hundley H."/>
            <person name="Kuo A."/>
            <person name="LaButti K."/>
            <person name="Lang B.F."/>
            <person name="Lipzen A."/>
            <person name="O'Donnell K."/>
            <person name="Pangilinan J."/>
            <person name="Reynolds N."/>
            <person name="Sandor L."/>
            <person name="Smith M.W."/>
            <person name="Tsang A."/>
            <person name="Grigoriev I.V."/>
            <person name="Stajich J.E."/>
            <person name="Spatafora J.W."/>
        </authorList>
    </citation>
    <scope>NUCLEOTIDE SEQUENCE</scope>
    <source>
        <strain evidence="8">RSA 2281</strain>
    </source>
</reference>
<comment type="subcellular location">
    <subcellularLocation>
        <location evidence="1">Membrane</location>
        <topology evidence="1">Multi-pass membrane protein</topology>
    </subcellularLocation>
</comment>
<accession>A0AAD5K847</accession>
<feature type="transmembrane region" description="Helical" evidence="6">
    <location>
        <begin position="179"/>
        <end position="200"/>
    </location>
</feature>
<evidence type="ECO:0000256" key="3">
    <source>
        <dbReference type="ARBA" id="ARBA00022692"/>
    </source>
</evidence>
<feature type="transmembrane region" description="Helical" evidence="6">
    <location>
        <begin position="302"/>
        <end position="322"/>
    </location>
</feature>
<sequence>MFYSCVVAGTGILGIPHALSRSGWIGLLFLVLSSLMAQFCGCLLIRCLYHGQTRRLSGFPEIGLATFGKLGQIVGAVFSQFLLIFTPTLYIILAGDNISKLLSVVRLQLSRKACTWIVSAFIGIPFALVRTMRDVSFMSFFASMATVCLVLVMTIVAVSDFQENMIQETHHDWAIAENIPIAFSTFSFSYCGNVIFPHLEASMAEPSSWPKVLLVATFSVTMIYVLMGTLCYLSYGNQVQTPVYNSIPEGSPAQNVAMLVATMHVLLAVPMYLYVFTVNVEKYSMKSLRRFLIKQHPSSTRIGLRIAEICFCALIAMLIPYFSDVMSLIGTMAAESLTFVLPCMFWIRLSWKDGGQTWELIICAFIAIIGTFCTVFGTADAVKEFLHDIRQGYEKI</sequence>
<evidence type="ECO:0000313" key="9">
    <source>
        <dbReference type="Proteomes" id="UP001209540"/>
    </source>
</evidence>
<dbReference type="GO" id="GO:0005774">
    <property type="term" value="C:vacuolar membrane"/>
    <property type="evidence" value="ECO:0007669"/>
    <property type="project" value="TreeGrafter"/>
</dbReference>
<name>A0AAD5K847_9FUNG</name>
<organism evidence="8 9">
    <name type="scientific">Phascolomyces articulosus</name>
    <dbReference type="NCBI Taxonomy" id="60185"/>
    <lineage>
        <taxon>Eukaryota</taxon>
        <taxon>Fungi</taxon>
        <taxon>Fungi incertae sedis</taxon>
        <taxon>Mucoromycota</taxon>
        <taxon>Mucoromycotina</taxon>
        <taxon>Mucoromycetes</taxon>
        <taxon>Mucorales</taxon>
        <taxon>Lichtheimiaceae</taxon>
        <taxon>Phascolomyces</taxon>
    </lineage>
</organism>
<keyword evidence="3 6" id="KW-0812">Transmembrane</keyword>
<feature type="transmembrane region" description="Helical" evidence="6">
    <location>
        <begin position="70"/>
        <end position="93"/>
    </location>
</feature>
<evidence type="ECO:0000259" key="7">
    <source>
        <dbReference type="Pfam" id="PF01490"/>
    </source>
</evidence>
<evidence type="ECO:0000313" key="8">
    <source>
        <dbReference type="EMBL" id="KAI9273112.1"/>
    </source>
</evidence>
<dbReference type="EMBL" id="JAIXMP010000005">
    <property type="protein sequence ID" value="KAI9273112.1"/>
    <property type="molecule type" value="Genomic_DNA"/>
</dbReference>
<comment type="similarity">
    <text evidence="2">Belongs to the amino acid/polyamine transporter 2 family.</text>
</comment>
<proteinExistence type="inferred from homology"/>
<dbReference type="Proteomes" id="UP001209540">
    <property type="component" value="Unassembled WGS sequence"/>
</dbReference>
<protein>
    <submittedName>
        <fullName evidence="8">Transmembrane amino acid transporter protein-domain-containing protein</fullName>
    </submittedName>
</protein>
<reference evidence="8" key="1">
    <citation type="journal article" date="2022" name="IScience">
        <title>Evolution of zygomycete secretomes and the origins of terrestrial fungal ecologies.</title>
        <authorList>
            <person name="Chang Y."/>
            <person name="Wang Y."/>
            <person name="Mondo S."/>
            <person name="Ahrendt S."/>
            <person name="Andreopoulos W."/>
            <person name="Barry K."/>
            <person name="Beard J."/>
            <person name="Benny G.L."/>
            <person name="Blankenship S."/>
            <person name="Bonito G."/>
            <person name="Cuomo C."/>
            <person name="Desiro A."/>
            <person name="Gervers K.A."/>
            <person name="Hundley H."/>
            <person name="Kuo A."/>
            <person name="LaButti K."/>
            <person name="Lang B.F."/>
            <person name="Lipzen A."/>
            <person name="O'Donnell K."/>
            <person name="Pangilinan J."/>
            <person name="Reynolds N."/>
            <person name="Sandor L."/>
            <person name="Smith M.E."/>
            <person name="Tsang A."/>
            <person name="Grigoriev I.V."/>
            <person name="Stajich J.E."/>
            <person name="Spatafora J.W."/>
        </authorList>
    </citation>
    <scope>NUCLEOTIDE SEQUENCE</scope>
    <source>
        <strain evidence="8">RSA 2281</strain>
    </source>
</reference>